<evidence type="ECO:0000256" key="4">
    <source>
        <dbReference type="PIRSR" id="PIRSR600101-2"/>
    </source>
</evidence>
<keyword evidence="5" id="KW-0012">Acyltransferase</keyword>
<comment type="catalytic activity">
    <reaction evidence="5">
        <text>glutathione + H2O = L-cysteinylglycine + L-glutamate</text>
        <dbReference type="Rhea" id="RHEA:28807"/>
        <dbReference type="ChEBI" id="CHEBI:15377"/>
        <dbReference type="ChEBI" id="CHEBI:29985"/>
        <dbReference type="ChEBI" id="CHEBI:57925"/>
        <dbReference type="ChEBI" id="CHEBI:61694"/>
        <dbReference type="EC" id="3.4.19.13"/>
    </reaction>
</comment>
<reference evidence="6" key="1">
    <citation type="submission" date="2022-01" db="EMBL/GenBank/DDBJ databases">
        <authorList>
            <person name="Braso-Vives M."/>
        </authorList>
    </citation>
    <scope>NUCLEOTIDE SEQUENCE</scope>
</reference>
<dbReference type="FunFam" id="1.10.246.130:FF:000002">
    <property type="entry name" value="glutathione hydrolase 1 proenzyme"/>
    <property type="match status" value="1"/>
</dbReference>
<dbReference type="Gene3D" id="3.60.20.40">
    <property type="match status" value="1"/>
</dbReference>
<dbReference type="UniPathway" id="UPA00204"/>
<dbReference type="NCBIfam" id="TIGR00066">
    <property type="entry name" value="g_glut_trans"/>
    <property type="match status" value="1"/>
</dbReference>
<keyword evidence="2" id="KW-1199">Hemostasis impairing toxin</keyword>
<evidence type="ECO:0000313" key="6">
    <source>
        <dbReference type="EMBL" id="CAH1233726.1"/>
    </source>
</evidence>
<dbReference type="Gene3D" id="1.10.246.130">
    <property type="match status" value="1"/>
</dbReference>
<dbReference type="GO" id="GO:0005886">
    <property type="term" value="C:plasma membrane"/>
    <property type="evidence" value="ECO:0007669"/>
    <property type="project" value="TreeGrafter"/>
</dbReference>
<gene>
    <name evidence="6" type="primary">GGT1</name>
    <name evidence="6" type="ORF">BLAG_LOCUS2383</name>
</gene>
<feature type="binding site" evidence="4">
    <location>
        <position position="499"/>
    </location>
    <ligand>
        <name>L-glutamate</name>
        <dbReference type="ChEBI" id="CHEBI:29985"/>
    </ligand>
</feature>
<organism evidence="6 7">
    <name type="scientific">Branchiostoma lanceolatum</name>
    <name type="common">Common lancelet</name>
    <name type="synonym">Amphioxus lanceolatum</name>
    <dbReference type="NCBI Taxonomy" id="7740"/>
    <lineage>
        <taxon>Eukaryota</taxon>
        <taxon>Metazoa</taxon>
        <taxon>Chordata</taxon>
        <taxon>Cephalochordata</taxon>
        <taxon>Leptocardii</taxon>
        <taxon>Amphioxiformes</taxon>
        <taxon>Branchiostomatidae</taxon>
        <taxon>Branchiostoma</taxon>
    </lineage>
</organism>
<dbReference type="PRINTS" id="PR01210">
    <property type="entry name" value="GGTRANSPTASE"/>
</dbReference>
<keyword evidence="7" id="KW-1185">Reference proteome</keyword>
<comment type="similarity">
    <text evidence="1">Belongs to the gamma-glutamyltransferase family.</text>
</comment>
<keyword evidence="5" id="KW-1133">Transmembrane helix</keyword>
<comment type="subcellular location">
    <subcellularLocation>
        <location evidence="5">Membrane</location>
        <topology evidence="5">Single-pass type II membrane protein</topology>
    </subcellularLocation>
</comment>
<feature type="transmembrane region" description="Helical" evidence="5">
    <location>
        <begin position="12"/>
        <end position="28"/>
    </location>
</feature>
<evidence type="ECO:0000256" key="1">
    <source>
        <dbReference type="ARBA" id="ARBA00009381"/>
    </source>
</evidence>
<dbReference type="GO" id="GO:0036374">
    <property type="term" value="F:glutathione hydrolase activity"/>
    <property type="evidence" value="ECO:0007669"/>
    <property type="project" value="UniProtKB-UniRule"/>
</dbReference>
<feature type="binding site" evidence="4">
    <location>
        <position position="448"/>
    </location>
    <ligand>
        <name>L-glutamate</name>
        <dbReference type="ChEBI" id="CHEBI:29985"/>
    </ligand>
</feature>
<dbReference type="AlphaFoldDB" id="A0A8J9W1V8"/>
<dbReference type="GO" id="GO:0006751">
    <property type="term" value="P:glutathione catabolic process"/>
    <property type="evidence" value="ECO:0007669"/>
    <property type="project" value="UniProtKB-UniRule"/>
</dbReference>
<dbReference type="InterPro" id="IPR043137">
    <property type="entry name" value="GGT_ssub_C"/>
</dbReference>
<dbReference type="OrthoDB" id="1081007at2759"/>
<dbReference type="InterPro" id="IPR000101">
    <property type="entry name" value="GGT_peptidase"/>
</dbReference>
<dbReference type="PANTHER" id="PTHR11686">
    <property type="entry name" value="GAMMA GLUTAMYL TRANSPEPTIDASE"/>
    <property type="match status" value="1"/>
</dbReference>
<name>A0A8J9W1V8_BRALA</name>
<dbReference type="EC" id="3.4.19.13" evidence="5"/>
<sequence>MLAVTFRDVLKIIVLAAVVHAAVVHLLVKEYHRRMYGDVPVRPPCARPQPAGLDVTGGPYTHGAVAADALECSAIGRDILKKGGSAVDSAIAALACVELIHGHSAGLGGGLIMTVYNKETGTAQVINALETAPSGASTDMFGTNNRTAQFGGLAVAVPGQVRGYWEAHQRYGKLPWRDLFQPAIRMAEEGFCVGRPLERAIELNLEFIKDPKNHLCDVFCDENNNVLTANMTMKRPQLAVTLRAVADGGADAFYTGEIAKNLVKDIQDAGGIITEQDLRDYQVDVSEPLKISLEGGLTLLSPQPPGGGAVLSLMLNILDGFGLNASSVDGVDNQVLTYHRMLETFKFAFAKRTELGDRNFVNVQEMVKKMTSKSFADSLRMKISDTETHDWRYYDPVYYVPEDGGTTHVSVLGPGNDAVSLSSTINLYFGSKLRSESTGIILNDKMTDFSFPRMSIPYYVPSSQANFIEPGKRPLTSMSPFIVLNSTGDVRLVLGAAGGMRIQSALACATMHYLRFGTSLASAIELPRLHHALLPHKIISEKKRPFQPKEVFDRLSKIHRTGSALAKAVLQGVIQEGSSIFAHSDSRKDGYAAGF</sequence>
<keyword evidence="5" id="KW-0378">Hydrolase</keyword>
<evidence type="ECO:0000256" key="2">
    <source>
        <dbReference type="ARBA" id="ARBA00084097"/>
    </source>
</evidence>
<feature type="active site" description="Nucleophile" evidence="3">
    <location>
        <position position="406"/>
    </location>
</feature>
<dbReference type="SUPFAM" id="SSF56235">
    <property type="entry name" value="N-terminal nucleophile aminohydrolases (Ntn hydrolases)"/>
    <property type="match status" value="1"/>
</dbReference>
<keyword evidence="5" id="KW-0812">Transmembrane</keyword>
<proteinExistence type="inferred from homology"/>
<keyword evidence="5" id="KW-0472">Membrane</keyword>
<comment type="pathway">
    <text evidence="5">Sulfur metabolism; glutathione metabolism.</text>
</comment>
<dbReference type="GO" id="GO:0103068">
    <property type="term" value="F:leukotriene C4 gamma-glutamyl transferase activity"/>
    <property type="evidence" value="ECO:0007669"/>
    <property type="project" value="UniProtKB-EC"/>
</dbReference>
<keyword evidence="5" id="KW-0808">Transferase</keyword>
<evidence type="ECO:0000256" key="3">
    <source>
        <dbReference type="PIRSR" id="PIRSR600101-1"/>
    </source>
</evidence>
<dbReference type="Proteomes" id="UP000838412">
    <property type="component" value="Chromosome 1"/>
</dbReference>
<dbReference type="PANTHER" id="PTHR11686:SF9">
    <property type="entry name" value="RE13973P"/>
    <property type="match status" value="1"/>
</dbReference>
<accession>A0A8J9W1V8</accession>
<comment type="catalytic activity">
    <reaction evidence="5">
        <text>an N-terminal (5-L-glutamyl)-[peptide] + an alpha-amino acid = 5-L-glutamyl amino acid + an N-terminal L-alpha-aminoacyl-[peptide]</text>
        <dbReference type="Rhea" id="RHEA:23904"/>
        <dbReference type="Rhea" id="RHEA-COMP:9780"/>
        <dbReference type="Rhea" id="RHEA-COMP:9795"/>
        <dbReference type="ChEBI" id="CHEBI:77644"/>
        <dbReference type="ChEBI" id="CHEBI:78597"/>
        <dbReference type="ChEBI" id="CHEBI:78599"/>
        <dbReference type="ChEBI" id="CHEBI:78608"/>
        <dbReference type="EC" id="2.3.2.2"/>
    </reaction>
</comment>
<dbReference type="EMBL" id="OV696686">
    <property type="protein sequence ID" value="CAH1233726.1"/>
    <property type="molecule type" value="Genomic_DNA"/>
</dbReference>
<protein>
    <recommendedName>
        <fullName evidence="5">Glutathione hydrolase</fullName>
        <ecNumber evidence="5">2.3.2.2</ecNumber>
        <ecNumber evidence="5">3.4.19.13</ecNumber>
    </recommendedName>
    <alternativeName>
        <fullName evidence="5">Gamma-glutamyltransferase</fullName>
    </alternativeName>
    <alternativeName>
        <fullName evidence="5">Gamma-glutamyltranspeptidase</fullName>
    </alternativeName>
</protein>
<dbReference type="InterPro" id="IPR043138">
    <property type="entry name" value="GGT_lsub"/>
</dbReference>
<keyword evidence="2" id="KW-0800">Toxin</keyword>
<feature type="binding site" evidence="4">
    <location>
        <begin position="476"/>
        <end position="477"/>
    </location>
    <ligand>
        <name>L-glutamate</name>
        <dbReference type="ChEBI" id="CHEBI:29985"/>
    </ligand>
</feature>
<evidence type="ECO:0000313" key="7">
    <source>
        <dbReference type="Proteomes" id="UP000838412"/>
    </source>
</evidence>
<dbReference type="FunFam" id="3.60.20.40:FF:000001">
    <property type="entry name" value="Gamma-glutamyltranspeptidase 1"/>
    <property type="match status" value="1"/>
</dbReference>
<evidence type="ECO:0000256" key="5">
    <source>
        <dbReference type="RuleBase" id="RU368068"/>
    </source>
</evidence>
<comment type="catalytic activity">
    <reaction evidence="5">
        <text>an S-substituted glutathione + H2O = an S-substituted L-cysteinylglycine + L-glutamate</text>
        <dbReference type="Rhea" id="RHEA:59468"/>
        <dbReference type="ChEBI" id="CHEBI:15377"/>
        <dbReference type="ChEBI" id="CHEBI:29985"/>
        <dbReference type="ChEBI" id="CHEBI:90779"/>
        <dbReference type="ChEBI" id="CHEBI:143103"/>
        <dbReference type="EC" id="3.4.19.13"/>
    </reaction>
</comment>
<dbReference type="Pfam" id="PF01019">
    <property type="entry name" value="G_glu_transpept"/>
    <property type="match status" value="1"/>
</dbReference>
<dbReference type="InterPro" id="IPR029055">
    <property type="entry name" value="Ntn_hydrolases_N"/>
</dbReference>
<comment type="function">
    <text evidence="5">Cleaves the gamma-glutamyl peptide bond of glutathione and glutathione conjugates.</text>
</comment>
<feature type="binding site" evidence="4">
    <location>
        <begin position="424"/>
        <end position="426"/>
    </location>
    <ligand>
        <name>L-glutamate</name>
        <dbReference type="ChEBI" id="CHEBI:29985"/>
    </ligand>
</feature>
<keyword evidence="2" id="KW-1202">Platelet aggregation activating toxin</keyword>
<dbReference type="EC" id="2.3.2.2" evidence="5"/>